<dbReference type="Proteomes" id="UP000326759">
    <property type="component" value="Unassembled WGS sequence"/>
</dbReference>
<keyword evidence="1" id="KW-0812">Transmembrane</keyword>
<evidence type="ECO:0000313" key="2">
    <source>
        <dbReference type="EMBL" id="KAB7501212.1"/>
    </source>
</evidence>
<dbReference type="AlphaFoldDB" id="A0A5N5T883"/>
<keyword evidence="5" id="KW-1185">Reference proteome</keyword>
<dbReference type="EMBL" id="SEYY01008125">
    <property type="protein sequence ID" value="KAB7502259.1"/>
    <property type="molecule type" value="Genomic_DNA"/>
</dbReference>
<keyword evidence="1" id="KW-0472">Membrane</keyword>
<gene>
    <name evidence="2" type="primary">ND5_0</name>
    <name evidence="4" type="synonym">ND5_1</name>
    <name evidence="2" type="ORF">Anas_14121</name>
    <name evidence="4" type="ORF">Anas_14696</name>
    <name evidence="3" type="ORF">Anas_14699</name>
</gene>
<keyword evidence="1" id="KW-1133">Transmembrane helix</keyword>
<evidence type="ECO:0000313" key="4">
    <source>
        <dbReference type="EMBL" id="KAB7502259.1"/>
    </source>
</evidence>
<dbReference type="EMBL" id="SEYY01011315">
    <property type="protein sequence ID" value="KAB7501212.1"/>
    <property type="molecule type" value="Genomic_DNA"/>
</dbReference>
<accession>A0A5N5T883</accession>
<proteinExistence type="predicted"/>
<dbReference type="OrthoDB" id="8070058at2759"/>
<dbReference type="EMBL" id="SEYY01008125">
    <property type="protein sequence ID" value="KAB7502258.1"/>
    <property type="molecule type" value="Genomic_DNA"/>
</dbReference>
<evidence type="ECO:0000313" key="5">
    <source>
        <dbReference type="Proteomes" id="UP000326759"/>
    </source>
</evidence>
<evidence type="ECO:0000256" key="1">
    <source>
        <dbReference type="SAM" id="Phobius"/>
    </source>
</evidence>
<name>A0A5N5T883_9CRUS</name>
<feature type="transmembrane region" description="Helical" evidence="1">
    <location>
        <begin position="20"/>
        <end position="43"/>
    </location>
</feature>
<feature type="transmembrane region" description="Helical" evidence="1">
    <location>
        <begin position="55"/>
        <end position="76"/>
    </location>
</feature>
<comment type="caution">
    <text evidence="3">The sequence shown here is derived from an EMBL/GenBank/DDBJ whole genome shotgun (WGS) entry which is preliminary data.</text>
</comment>
<evidence type="ECO:0000313" key="3">
    <source>
        <dbReference type="EMBL" id="KAB7502258.1"/>
    </source>
</evidence>
<keyword evidence="2" id="KW-0830">Ubiquinone</keyword>
<reference evidence="3 5" key="1">
    <citation type="journal article" date="2019" name="PLoS Biol.">
        <title>Sex chromosomes control vertical transmission of feminizing Wolbachia symbionts in an isopod.</title>
        <authorList>
            <person name="Becking T."/>
            <person name="Chebbi M.A."/>
            <person name="Giraud I."/>
            <person name="Moumen B."/>
            <person name="Laverre T."/>
            <person name="Caubet Y."/>
            <person name="Peccoud J."/>
            <person name="Gilbert C."/>
            <person name="Cordaux R."/>
        </authorList>
    </citation>
    <scope>NUCLEOTIDE SEQUENCE [LARGE SCALE GENOMIC DNA]</scope>
    <source>
        <strain evidence="3">ANa2</strain>
        <tissue evidence="3">Whole body excluding digestive tract and cuticle</tissue>
    </source>
</reference>
<protein>
    <submittedName>
        <fullName evidence="2">NADH-ubiquinone oxidoreductase chain 5</fullName>
    </submittedName>
</protein>
<organism evidence="3 5">
    <name type="scientific">Armadillidium nasatum</name>
    <dbReference type="NCBI Taxonomy" id="96803"/>
    <lineage>
        <taxon>Eukaryota</taxon>
        <taxon>Metazoa</taxon>
        <taxon>Ecdysozoa</taxon>
        <taxon>Arthropoda</taxon>
        <taxon>Crustacea</taxon>
        <taxon>Multicrustacea</taxon>
        <taxon>Malacostraca</taxon>
        <taxon>Eumalacostraca</taxon>
        <taxon>Peracarida</taxon>
        <taxon>Isopoda</taxon>
        <taxon>Oniscidea</taxon>
        <taxon>Crinocheta</taxon>
        <taxon>Armadillidiidae</taxon>
        <taxon>Armadillidium</taxon>
    </lineage>
</organism>
<sequence length="144" mass="16615">MLELHVLRNVLQGTILLNFVILNYRVIFEFVALISGSVLYFSGSYIPIDKRLRKFIFIVFVFVLRIFFIVFSLNLVRIMLGWDGLGIISYILCWDAYCNKESCGGCCVTIKNCMLYGNKEMKLFSLKYSFRLNNKCVSDSSGNN</sequence>